<dbReference type="PANTHER" id="PTHR14859">
    <property type="entry name" value="CALCOFLUOR WHITE HYPERSENSITIVE PROTEIN PRECURSOR"/>
    <property type="match status" value="1"/>
</dbReference>
<evidence type="ECO:0000313" key="5">
    <source>
        <dbReference type="RefSeq" id="XP_022296658.1"/>
    </source>
</evidence>
<sequence>MLLITLLLSLYFTSPILGLMKVSTYNLWNIMFNWDVRKYRIARMIKEEQLDIIGFQEVRLDSASGRDQVSDLQKLLPEYQWLYVSKANDVLQTENAIHQGWEREGIGILSRYPIVSASRKVIPYLKGPDTNRRIIIHAKIRTDHSGILDVFVVHFSYVRQQQCENVDILLKLLRERSFRYIIILGDMNIYKDFEWPVKLLTSKRRLEFKGCTDQLESFRRRRVTLFDAWTEVHESEETGYTFSNMPSPGLQSRPDRIIVNSKIEVKSVTLIGDGQFYKNMYSSSIRFQRMKTLIHHAHLSYMGVKGYPCVQDCGPNGSCRCGMCVKGDNSNNCDLPNCQECDYNIYQSFLLFSFIFVTVCFHLLFAVLMMLVNGADFRKEALFQILGCNCCLCHPDNFKKRHTPFRNRLFRLCMKWPLFKLPPFYLFLMCVIIFSITYYNFNKVFEKSLNTVSMAMDEEYYPSDHLMLTAVIAI</sequence>
<feature type="transmembrane region" description="Helical" evidence="1">
    <location>
        <begin position="424"/>
        <end position="441"/>
    </location>
</feature>
<dbReference type="AlphaFoldDB" id="A0A8B8B0W1"/>
<keyword evidence="1" id="KW-0472">Membrane</keyword>
<evidence type="ECO:0000313" key="4">
    <source>
        <dbReference type="Proteomes" id="UP000694844"/>
    </source>
</evidence>
<keyword evidence="1" id="KW-1133">Transmembrane helix</keyword>
<evidence type="ECO:0000259" key="3">
    <source>
        <dbReference type="Pfam" id="PF03372"/>
    </source>
</evidence>
<dbReference type="GO" id="GO:0003824">
    <property type="term" value="F:catalytic activity"/>
    <property type="evidence" value="ECO:0007669"/>
    <property type="project" value="InterPro"/>
</dbReference>
<dbReference type="KEGG" id="cvn:111106319"/>
<dbReference type="Pfam" id="PF03372">
    <property type="entry name" value="Exo_endo_phos"/>
    <property type="match status" value="1"/>
</dbReference>
<feature type="chain" id="PRO_5034388560" evidence="2">
    <location>
        <begin position="19"/>
        <end position="474"/>
    </location>
</feature>
<dbReference type="Gene3D" id="3.60.10.10">
    <property type="entry name" value="Endonuclease/exonuclease/phosphatase"/>
    <property type="match status" value="1"/>
</dbReference>
<dbReference type="Proteomes" id="UP000694844">
    <property type="component" value="Chromosome 8"/>
</dbReference>
<dbReference type="OrthoDB" id="387657at2759"/>
<evidence type="ECO:0000256" key="2">
    <source>
        <dbReference type="SAM" id="SignalP"/>
    </source>
</evidence>
<feature type="domain" description="Endonuclease/exonuclease/phosphatase" evidence="3">
    <location>
        <begin position="27"/>
        <end position="274"/>
    </location>
</feature>
<dbReference type="GO" id="GO:0006506">
    <property type="term" value="P:GPI anchor biosynthetic process"/>
    <property type="evidence" value="ECO:0007669"/>
    <property type="project" value="TreeGrafter"/>
</dbReference>
<dbReference type="PANTHER" id="PTHR14859:SF16">
    <property type="entry name" value="ENDONUCLEASE_EXONUCLEASE_PHOSPHATASE DOMAIN-CONTAINING PROTEIN"/>
    <property type="match status" value="1"/>
</dbReference>
<organism evidence="4 5">
    <name type="scientific">Crassostrea virginica</name>
    <name type="common">Eastern oyster</name>
    <dbReference type="NCBI Taxonomy" id="6565"/>
    <lineage>
        <taxon>Eukaryota</taxon>
        <taxon>Metazoa</taxon>
        <taxon>Spiralia</taxon>
        <taxon>Lophotrochozoa</taxon>
        <taxon>Mollusca</taxon>
        <taxon>Bivalvia</taxon>
        <taxon>Autobranchia</taxon>
        <taxon>Pteriomorphia</taxon>
        <taxon>Ostreida</taxon>
        <taxon>Ostreoidea</taxon>
        <taxon>Ostreidae</taxon>
        <taxon>Crassostrea</taxon>
    </lineage>
</organism>
<evidence type="ECO:0000256" key="1">
    <source>
        <dbReference type="SAM" id="Phobius"/>
    </source>
</evidence>
<dbReference type="GeneID" id="111106319"/>
<dbReference type="SUPFAM" id="SSF56219">
    <property type="entry name" value="DNase I-like"/>
    <property type="match status" value="1"/>
</dbReference>
<feature type="transmembrane region" description="Helical" evidence="1">
    <location>
        <begin position="349"/>
        <end position="372"/>
    </location>
</feature>
<feature type="signal peptide" evidence="2">
    <location>
        <begin position="1"/>
        <end position="18"/>
    </location>
</feature>
<accession>A0A8B8B0W1</accession>
<keyword evidence="1" id="KW-0812">Transmembrane</keyword>
<keyword evidence="4" id="KW-1185">Reference proteome</keyword>
<keyword evidence="2" id="KW-0732">Signal</keyword>
<dbReference type="GO" id="GO:0016020">
    <property type="term" value="C:membrane"/>
    <property type="evidence" value="ECO:0007669"/>
    <property type="project" value="GOC"/>
</dbReference>
<proteinExistence type="predicted"/>
<name>A0A8B8B0W1_CRAVI</name>
<dbReference type="GO" id="GO:0005783">
    <property type="term" value="C:endoplasmic reticulum"/>
    <property type="evidence" value="ECO:0007669"/>
    <property type="project" value="TreeGrafter"/>
</dbReference>
<reference evidence="5" key="1">
    <citation type="submission" date="2025-08" db="UniProtKB">
        <authorList>
            <consortium name="RefSeq"/>
        </authorList>
    </citation>
    <scope>IDENTIFICATION</scope>
    <source>
        <tissue evidence="5">Whole sample</tissue>
    </source>
</reference>
<protein>
    <submittedName>
        <fullName evidence="5">Uncharacterized protein LOC111106319</fullName>
    </submittedName>
</protein>
<dbReference type="InterPro" id="IPR036691">
    <property type="entry name" value="Endo/exonu/phosph_ase_sf"/>
</dbReference>
<gene>
    <name evidence="5" type="primary">LOC111106319</name>
</gene>
<dbReference type="RefSeq" id="XP_022296658.1">
    <property type="nucleotide sequence ID" value="XM_022440950.1"/>
</dbReference>
<dbReference type="InterPro" id="IPR005135">
    <property type="entry name" value="Endo/exonuclease/phosphatase"/>
</dbReference>
<dbReference type="InterPro" id="IPR051916">
    <property type="entry name" value="GPI-anchor_lipid_remodeler"/>
</dbReference>